<dbReference type="EMBL" id="OU963896">
    <property type="protein sequence ID" value="CAH0689369.1"/>
    <property type="molecule type" value="Genomic_DNA"/>
</dbReference>
<accession>A0ABN8EBH4</accession>
<feature type="coiled-coil region" evidence="1">
    <location>
        <begin position="241"/>
        <end position="344"/>
    </location>
</feature>
<keyword evidence="4" id="KW-1185">Reference proteome</keyword>
<reference evidence="3" key="1">
    <citation type="submission" date="2021-12" db="EMBL/GenBank/DDBJ databases">
        <authorList>
            <person name="King R."/>
        </authorList>
    </citation>
    <scope>NUCLEOTIDE SEQUENCE</scope>
</reference>
<feature type="region of interest" description="Disordered" evidence="2">
    <location>
        <begin position="1"/>
        <end position="27"/>
    </location>
</feature>
<name>A0ABN8EBH4_CHISP</name>
<feature type="compositionally biased region" description="Polar residues" evidence="2">
    <location>
        <begin position="492"/>
        <end position="504"/>
    </location>
</feature>
<keyword evidence="1" id="KW-0175">Coiled coil</keyword>
<feature type="region of interest" description="Disordered" evidence="2">
    <location>
        <begin position="492"/>
        <end position="513"/>
    </location>
</feature>
<evidence type="ECO:0000313" key="4">
    <source>
        <dbReference type="Proteomes" id="UP001153292"/>
    </source>
</evidence>
<evidence type="ECO:0000256" key="1">
    <source>
        <dbReference type="SAM" id="Coils"/>
    </source>
</evidence>
<proteinExistence type="predicted"/>
<gene>
    <name evidence="3" type="ORF">CHILSU_LOCUS7880</name>
</gene>
<dbReference type="Gene3D" id="1.10.287.1490">
    <property type="match status" value="1"/>
</dbReference>
<evidence type="ECO:0000313" key="3">
    <source>
        <dbReference type="EMBL" id="CAH0689369.1"/>
    </source>
</evidence>
<feature type="coiled-coil region" evidence="1">
    <location>
        <begin position="376"/>
        <end position="445"/>
    </location>
</feature>
<organism evidence="3 4">
    <name type="scientific">Chilo suppressalis</name>
    <name type="common">Asiatic rice borer moth</name>
    <dbReference type="NCBI Taxonomy" id="168631"/>
    <lineage>
        <taxon>Eukaryota</taxon>
        <taxon>Metazoa</taxon>
        <taxon>Ecdysozoa</taxon>
        <taxon>Arthropoda</taxon>
        <taxon>Hexapoda</taxon>
        <taxon>Insecta</taxon>
        <taxon>Pterygota</taxon>
        <taxon>Neoptera</taxon>
        <taxon>Endopterygota</taxon>
        <taxon>Lepidoptera</taxon>
        <taxon>Glossata</taxon>
        <taxon>Ditrysia</taxon>
        <taxon>Pyraloidea</taxon>
        <taxon>Crambidae</taxon>
        <taxon>Crambinae</taxon>
        <taxon>Chilo</taxon>
    </lineage>
</organism>
<feature type="compositionally biased region" description="Low complexity" evidence="2">
    <location>
        <begin position="13"/>
        <end position="22"/>
    </location>
</feature>
<evidence type="ECO:0000256" key="2">
    <source>
        <dbReference type="SAM" id="MobiDB-lite"/>
    </source>
</evidence>
<protein>
    <submittedName>
        <fullName evidence="3">Uncharacterized protein</fullName>
    </submittedName>
</protein>
<sequence length="584" mass="64794">MVEKRRVDADVTSLPAPASSPAAEDHSTGVTGVFIVEPPTAAPIIVSDGSVERLKGNPPGEHAAPVEELYFNNWPKSDPSVIGKPVDRECKQSNEVKSCGGGSNNADARPYNNDEVRSMPVCKIMQESGGSSVAAAQAEACSGAWDADTRAHYYHTQLLATLQVLQNKEETVRVQGDSLRVAEARIASLSARVDSLRAQLGDKAAELRCLRRSDRCAASRADVSASTETQVDCTCGLDEENMRLKNINESLEIQLGEVRQRVSDLETTLLEKEDVEPYKREIEDRNKELDTVRERIAVLEQSVAEKDAACEELSAQLKQAQASVEESSRRAAAHEAAAAAMRERLQRLPDESVSLREQLSRERCVCAQYRDLERTYRQQCKNARWLEQQLEEAQARGSQLCGDVRTALHAVRQCLKDYRTQERKIKEQELLIDSLQQRLKTSRNHDSIKLEEDACCPNCVSVRRRRCRAVERETAGCSKCTPRMGERRRMCSATSGSEMASPSSVPTPPQRLGKEDAFQCSVAEWVGSSRRSCGSQLPLRRHAATSLPLPLRPATAATPESSWQLEQCARALHDALQRSYHTQQ</sequence>
<dbReference type="Proteomes" id="UP001153292">
    <property type="component" value="Chromosome 3"/>
</dbReference>